<comment type="similarity">
    <text evidence="1">Belongs to the Gfa family.</text>
</comment>
<proteinExistence type="inferred from homology"/>
<protein>
    <submittedName>
        <fullName evidence="6">Gfa-like protein</fullName>
    </submittedName>
</protein>
<name>A0A109BP63_HYPSL</name>
<keyword evidence="3" id="KW-0862">Zinc</keyword>
<dbReference type="PANTHER" id="PTHR33337">
    <property type="entry name" value="GFA DOMAIN-CONTAINING PROTEIN"/>
    <property type="match status" value="1"/>
</dbReference>
<evidence type="ECO:0000256" key="4">
    <source>
        <dbReference type="ARBA" id="ARBA00023239"/>
    </source>
</evidence>
<comment type="caution">
    <text evidence="6">The sequence shown here is derived from an EMBL/GenBank/DDBJ whole genome shotgun (WGS) entry which is preliminary data.</text>
</comment>
<evidence type="ECO:0000313" key="6">
    <source>
        <dbReference type="EMBL" id="KWT72354.1"/>
    </source>
</evidence>
<organism evidence="6 7">
    <name type="scientific">Hyphomicrobium sulfonivorans</name>
    <dbReference type="NCBI Taxonomy" id="121290"/>
    <lineage>
        <taxon>Bacteria</taxon>
        <taxon>Pseudomonadati</taxon>
        <taxon>Pseudomonadota</taxon>
        <taxon>Alphaproteobacteria</taxon>
        <taxon>Hyphomicrobiales</taxon>
        <taxon>Hyphomicrobiaceae</taxon>
        <taxon>Hyphomicrobium</taxon>
    </lineage>
</organism>
<dbReference type="GO" id="GO:0046872">
    <property type="term" value="F:metal ion binding"/>
    <property type="evidence" value="ECO:0007669"/>
    <property type="project" value="UniProtKB-KW"/>
</dbReference>
<dbReference type="GO" id="GO:0016846">
    <property type="term" value="F:carbon-sulfur lyase activity"/>
    <property type="evidence" value="ECO:0007669"/>
    <property type="project" value="InterPro"/>
</dbReference>
<dbReference type="Pfam" id="PF04828">
    <property type="entry name" value="GFA"/>
    <property type="match status" value="1"/>
</dbReference>
<evidence type="ECO:0000256" key="3">
    <source>
        <dbReference type="ARBA" id="ARBA00022833"/>
    </source>
</evidence>
<evidence type="ECO:0000313" key="7">
    <source>
        <dbReference type="Proteomes" id="UP000059074"/>
    </source>
</evidence>
<dbReference type="PANTHER" id="PTHR33337:SF40">
    <property type="entry name" value="CENP-V_GFA DOMAIN-CONTAINING PROTEIN-RELATED"/>
    <property type="match status" value="1"/>
</dbReference>
<dbReference type="Gene3D" id="3.90.1590.10">
    <property type="entry name" value="glutathione-dependent formaldehyde- activating enzyme (gfa)"/>
    <property type="match status" value="1"/>
</dbReference>
<dbReference type="STRING" id="121290.APY04_0148"/>
<reference evidence="6 7" key="1">
    <citation type="submission" date="2015-10" db="EMBL/GenBank/DDBJ databases">
        <title>Transcriptomic analysis of a linuron degrading triple-species bacterial consortium.</title>
        <authorList>
            <person name="Albers P."/>
        </authorList>
    </citation>
    <scope>NUCLEOTIDE SEQUENCE [LARGE SCALE GENOMIC DNA]</scope>
    <source>
        <strain evidence="6 7">WDL6</strain>
    </source>
</reference>
<keyword evidence="4" id="KW-0456">Lyase</keyword>
<evidence type="ECO:0000256" key="1">
    <source>
        <dbReference type="ARBA" id="ARBA00005495"/>
    </source>
</evidence>
<gene>
    <name evidence="6" type="ORF">APY04_0148</name>
</gene>
<dbReference type="EMBL" id="LMTR01000012">
    <property type="protein sequence ID" value="KWT72354.1"/>
    <property type="molecule type" value="Genomic_DNA"/>
</dbReference>
<accession>A0A109BP63</accession>
<feature type="domain" description="CENP-V/GFA" evidence="5">
    <location>
        <begin position="17"/>
        <end position="130"/>
    </location>
</feature>
<evidence type="ECO:0000259" key="5">
    <source>
        <dbReference type="PROSITE" id="PS51891"/>
    </source>
</evidence>
<evidence type="ECO:0000256" key="2">
    <source>
        <dbReference type="ARBA" id="ARBA00022723"/>
    </source>
</evidence>
<keyword evidence="2" id="KW-0479">Metal-binding</keyword>
<dbReference type="InterPro" id="IPR011057">
    <property type="entry name" value="Mss4-like_sf"/>
</dbReference>
<dbReference type="Proteomes" id="UP000059074">
    <property type="component" value="Unassembled WGS sequence"/>
</dbReference>
<dbReference type="AlphaFoldDB" id="A0A109BP63"/>
<dbReference type="PATRIC" id="fig|121290.4.peg.1524"/>
<sequence length="158" mass="16859">MAESVHPASDAATGVDVRGRCLCGAVTFAARLPKREVAICHCDMCQRWTAGPFLTVEFAGELAIEGADSVSLYRSSEWGERAFCKVCGTSLFWHMAGTDHYALNAGALEDKSALALTLQIFIDEKPAYYDFANDTPKMTGAEVVAAFSGGATEHGSNV</sequence>
<dbReference type="OrthoDB" id="9807246at2"/>
<dbReference type="PROSITE" id="PS51891">
    <property type="entry name" value="CENP_V_GFA"/>
    <property type="match status" value="1"/>
</dbReference>
<dbReference type="SUPFAM" id="SSF51316">
    <property type="entry name" value="Mss4-like"/>
    <property type="match status" value="1"/>
</dbReference>
<dbReference type="InterPro" id="IPR006913">
    <property type="entry name" value="CENP-V/GFA"/>
</dbReference>
<dbReference type="RefSeq" id="WP_068458961.1">
    <property type="nucleotide sequence ID" value="NZ_LMTR01000012.1"/>
</dbReference>
<keyword evidence="7" id="KW-1185">Reference proteome</keyword>